<protein>
    <submittedName>
        <fullName evidence="4">ATPase, E1-E2 type</fullName>
    </submittedName>
</protein>
<feature type="region of interest" description="Disordered" evidence="1">
    <location>
        <begin position="1"/>
        <end position="35"/>
    </location>
</feature>
<dbReference type="Proteomes" id="UP000018130">
    <property type="component" value="Unassembled WGS sequence"/>
</dbReference>
<proteinExistence type="predicted"/>
<dbReference type="Gene3D" id="1.20.1110.10">
    <property type="entry name" value="Calcium-transporting ATPase, transmembrane domain"/>
    <property type="match status" value="1"/>
</dbReference>
<gene>
    <name evidence="4" type="ORF">CWATWH0402_4429</name>
</gene>
<dbReference type="SMART" id="SM00831">
    <property type="entry name" value="Cation_ATPase_N"/>
    <property type="match status" value="1"/>
</dbReference>
<comment type="caution">
    <text evidence="4">The sequence shown here is derived from an EMBL/GenBank/DDBJ whole genome shotgun (WGS) entry which is preliminary data.</text>
</comment>
<evidence type="ECO:0000259" key="3">
    <source>
        <dbReference type="SMART" id="SM00831"/>
    </source>
</evidence>
<evidence type="ECO:0000256" key="2">
    <source>
        <dbReference type="SAM" id="Phobius"/>
    </source>
</evidence>
<evidence type="ECO:0000313" key="4">
    <source>
        <dbReference type="EMBL" id="CCQ67150.1"/>
    </source>
</evidence>
<reference evidence="4 5" key="1">
    <citation type="submission" date="2013-01" db="EMBL/GenBank/DDBJ databases">
        <authorList>
            <person name="Bench S."/>
        </authorList>
    </citation>
    <scope>NUCLEOTIDE SEQUENCE [LARGE SCALE GENOMIC DNA]</scope>
    <source>
        <strain evidence="4 5">WH 0402</strain>
    </source>
</reference>
<feature type="transmembrane region" description="Helical" evidence="2">
    <location>
        <begin position="49"/>
        <end position="70"/>
    </location>
</feature>
<dbReference type="InterPro" id="IPR023298">
    <property type="entry name" value="ATPase_P-typ_TM_dom_sf"/>
</dbReference>
<name>T2JPK7_CROWT</name>
<keyword evidence="2" id="KW-0812">Transmembrane</keyword>
<dbReference type="AlphaFoldDB" id="T2JPK7"/>
<dbReference type="EMBL" id="CAQN01000550">
    <property type="protein sequence ID" value="CCQ67150.1"/>
    <property type="molecule type" value="Genomic_DNA"/>
</dbReference>
<sequence length="78" mass="8880">MAKTLETLGTNPQSGLDTENAAQRQQHYGRNEIEESAGRSNWEILLDQFTNIMLIMLIVVAIISGIFRYCGITQQWHN</sequence>
<evidence type="ECO:0000313" key="5">
    <source>
        <dbReference type="Proteomes" id="UP000018130"/>
    </source>
</evidence>
<accession>T2JPK7</accession>
<dbReference type="Pfam" id="PF00690">
    <property type="entry name" value="Cation_ATPase_N"/>
    <property type="match status" value="1"/>
</dbReference>
<dbReference type="Gene3D" id="2.70.150.10">
    <property type="entry name" value="Calcium-transporting ATPase, cytoplasmic transduction domain A"/>
    <property type="match status" value="1"/>
</dbReference>
<dbReference type="SUPFAM" id="SSF81665">
    <property type="entry name" value="Calcium ATPase, transmembrane domain M"/>
    <property type="match status" value="1"/>
</dbReference>
<organism evidence="4 5">
    <name type="scientific">Crocosphaera watsonii WH 0402</name>
    <dbReference type="NCBI Taxonomy" id="1284629"/>
    <lineage>
        <taxon>Bacteria</taxon>
        <taxon>Bacillati</taxon>
        <taxon>Cyanobacteriota</taxon>
        <taxon>Cyanophyceae</taxon>
        <taxon>Oscillatoriophycideae</taxon>
        <taxon>Chroococcales</taxon>
        <taxon>Aphanothecaceae</taxon>
        <taxon>Crocosphaera</taxon>
    </lineage>
</organism>
<keyword evidence="2" id="KW-0472">Membrane</keyword>
<dbReference type="InterPro" id="IPR004014">
    <property type="entry name" value="ATPase_P-typ_cation-transptr_N"/>
</dbReference>
<feature type="compositionally biased region" description="Polar residues" evidence="1">
    <location>
        <begin position="7"/>
        <end position="28"/>
    </location>
</feature>
<keyword evidence="2" id="KW-1133">Transmembrane helix</keyword>
<evidence type="ECO:0000256" key="1">
    <source>
        <dbReference type="SAM" id="MobiDB-lite"/>
    </source>
</evidence>
<reference evidence="4 5" key="2">
    <citation type="submission" date="2013-09" db="EMBL/GenBank/DDBJ databases">
        <title>Whole genome comparison of six Crocosphaera watsonii strains with differing phenotypes.</title>
        <authorList>
            <person name="Bench S.R."/>
            <person name="Heller P."/>
            <person name="Frank I."/>
            <person name="Arciniega M."/>
            <person name="Shilova I.N."/>
            <person name="Zehr J.P."/>
        </authorList>
    </citation>
    <scope>NUCLEOTIDE SEQUENCE [LARGE SCALE GENOMIC DNA]</scope>
    <source>
        <strain evidence="4 5">WH 0402</strain>
    </source>
</reference>
<feature type="domain" description="Cation-transporting P-type ATPase N-terminal" evidence="3">
    <location>
        <begin position="1"/>
        <end position="69"/>
    </location>
</feature>